<reference evidence="5" key="1">
    <citation type="submission" date="2021-05" db="EMBL/GenBank/DDBJ databases">
        <authorList>
            <person name="Alioto T."/>
            <person name="Alioto T."/>
            <person name="Gomez Garrido J."/>
        </authorList>
    </citation>
    <scope>NUCLEOTIDE SEQUENCE</scope>
</reference>
<dbReference type="AlphaFoldDB" id="A0A8D8ZGB8"/>
<keyword evidence="4" id="KW-0472">Membrane</keyword>
<keyword evidence="4" id="KW-1133">Transmembrane helix</keyword>
<sequence length="193" mass="21886">MMDFILSNATKLLFVGSATLSVYVYWNYLYNAFTRSNSRARGGNEGRTLTQEDDMGKLPTLSASSSSFVGSIKADFSPIYMIVLNVQNLQRSTEESKKYVKRVTMESARKLSTKDPALLAQWSETKEYYVVKVEKDVDLKRLAETAKIREIQRVLIRDEDTKTCVALGLGPAKAIDVKIVLYENFFRNITNIN</sequence>
<dbReference type="Pfam" id="PF01981">
    <property type="entry name" value="PTH2"/>
    <property type="match status" value="1"/>
</dbReference>
<organism evidence="5">
    <name type="scientific">Cacopsylla melanoneura</name>
    <dbReference type="NCBI Taxonomy" id="428564"/>
    <lineage>
        <taxon>Eukaryota</taxon>
        <taxon>Metazoa</taxon>
        <taxon>Ecdysozoa</taxon>
        <taxon>Arthropoda</taxon>
        <taxon>Hexapoda</taxon>
        <taxon>Insecta</taxon>
        <taxon>Pterygota</taxon>
        <taxon>Neoptera</taxon>
        <taxon>Paraneoptera</taxon>
        <taxon>Hemiptera</taxon>
        <taxon>Sternorrhyncha</taxon>
        <taxon>Psylloidea</taxon>
        <taxon>Psyllidae</taxon>
        <taxon>Psyllinae</taxon>
        <taxon>Cacopsylla</taxon>
    </lineage>
</organism>
<comment type="catalytic activity">
    <reaction evidence="3">
        <text>an N-acyl-L-alpha-aminoacyl-tRNA + H2O = an N-acyl-L-amino acid + a tRNA + H(+)</text>
        <dbReference type="Rhea" id="RHEA:54448"/>
        <dbReference type="Rhea" id="RHEA-COMP:10123"/>
        <dbReference type="Rhea" id="RHEA-COMP:13883"/>
        <dbReference type="ChEBI" id="CHEBI:15377"/>
        <dbReference type="ChEBI" id="CHEBI:15378"/>
        <dbReference type="ChEBI" id="CHEBI:59874"/>
        <dbReference type="ChEBI" id="CHEBI:78442"/>
        <dbReference type="ChEBI" id="CHEBI:138191"/>
        <dbReference type="EC" id="3.1.1.29"/>
    </reaction>
</comment>
<dbReference type="InterPro" id="IPR023476">
    <property type="entry name" value="Pep_tRNA_hydro_II_dom_sf"/>
</dbReference>
<dbReference type="InterPro" id="IPR002833">
    <property type="entry name" value="PTH2"/>
</dbReference>
<dbReference type="EC" id="3.1.1.29" evidence="1"/>
<evidence type="ECO:0000256" key="2">
    <source>
        <dbReference type="ARBA" id="ARBA00022801"/>
    </source>
</evidence>
<protein>
    <recommendedName>
        <fullName evidence="1">peptidyl-tRNA hydrolase</fullName>
        <ecNumber evidence="1">3.1.1.29</ecNumber>
    </recommendedName>
</protein>
<feature type="transmembrane region" description="Helical" evidence="4">
    <location>
        <begin position="12"/>
        <end position="30"/>
    </location>
</feature>
<evidence type="ECO:0000256" key="1">
    <source>
        <dbReference type="ARBA" id="ARBA00013260"/>
    </source>
</evidence>
<dbReference type="EMBL" id="HBUF01499610">
    <property type="protein sequence ID" value="CAG6745551.1"/>
    <property type="molecule type" value="Transcribed_RNA"/>
</dbReference>
<evidence type="ECO:0000256" key="3">
    <source>
        <dbReference type="ARBA" id="ARBA00048707"/>
    </source>
</evidence>
<proteinExistence type="predicted"/>
<keyword evidence="4" id="KW-0812">Transmembrane</keyword>
<evidence type="ECO:0000313" key="5">
    <source>
        <dbReference type="EMBL" id="CAG6745551.1"/>
    </source>
</evidence>
<keyword evidence="2" id="KW-0378">Hydrolase</keyword>
<accession>A0A8D8ZGB8</accession>
<dbReference type="GO" id="GO:0004045">
    <property type="term" value="F:peptidyl-tRNA hydrolase activity"/>
    <property type="evidence" value="ECO:0007669"/>
    <property type="project" value="UniProtKB-EC"/>
</dbReference>
<evidence type="ECO:0000256" key="4">
    <source>
        <dbReference type="SAM" id="Phobius"/>
    </source>
</evidence>
<dbReference type="Gene3D" id="3.40.1490.10">
    <property type="entry name" value="Bit1"/>
    <property type="match status" value="1"/>
</dbReference>
<name>A0A8D8ZGB8_9HEMI</name>